<dbReference type="Gene3D" id="3.30.70.330">
    <property type="match status" value="2"/>
</dbReference>
<accession>A0A9P3HJA0</accession>
<dbReference type="OrthoDB" id="439808at2759"/>
<feature type="compositionally biased region" description="Basic and acidic residues" evidence="3">
    <location>
        <begin position="92"/>
        <end position="123"/>
    </location>
</feature>
<dbReference type="InterPro" id="IPR000504">
    <property type="entry name" value="RRM_dom"/>
</dbReference>
<name>A0A9P3HJA0_9FUNG</name>
<gene>
    <name evidence="5" type="ORF">EMPS_10000</name>
</gene>
<feature type="region of interest" description="Disordered" evidence="3">
    <location>
        <begin position="78"/>
        <end position="203"/>
    </location>
</feature>
<proteinExistence type="predicted"/>
<evidence type="ECO:0000256" key="2">
    <source>
        <dbReference type="PROSITE-ProRule" id="PRU00176"/>
    </source>
</evidence>
<feature type="domain" description="RRM" evidence="4">
    <location>
        <begin position="18"/>
        <end position="94"/>
    </location>
</feature>
<evidence type="ECO:0000256" key="3">
    <source>
        <dbReference type="SAM" id="MobiDB-lite"/>
    </source>
</evidence>
<dbReference type="InterPro" id="IPR012677">
    <property type="entry name" value="Nucleotide-bd_a/b_plait_sf"/>
</dbReference>
<dbReference type="EMBL" id="BQFW01000014">
    <property type="protein sequence ID" value="GJJ77641.1"/>
    <property type="molecule type" value="Genomic_DNA"/>
</dbReference>
<keyword evidence="1 2" id="KW-0694">RNA-binding</keyword>
<evidence type="ECO:0000313" key="6">
    <source>
        <dbReference type="Proteomes" id="UP000827284"/>
    </source>
</evidence>
<dbReference type="PROSITE" id="PS50102">
    <property type="entry name" value="RRM"/>
    <property type="match status" value="2"/>
</dbReference>
<dbReference type="Proteomes" id="UP000827284">
    <property type="component" value="Unassembled WGS sequence"/>
</dbReference>
<evidence type="ECO:0000256" key="1">
    <source>
        <dbReference type="ARBA" id="ARBA00022884"/>
    </source>
</evidence>
<sequence length="298" mass="32119">MSQDTAPTTQVHVEEDGHKVFVGNLSFQTTEAELSELFSKPTPVLRANIITRGTRPLGYGFVAYETLAQAEQAAATHDKTELGGRTINVEVAKPKVERAPRAPKEPKEPKETVEAGDAEEVKPRSSRSRRNRKAGSRNKTRNEGEEGTAEEVAAETPAESNGEAKEGTKRRNRNNRKSGRKGAAAAGETEKPAHSTPRIAGPPSKTTVFVANLPFAMNDDGLKALFAEFKVASAHVVRRHGNGPSKGFGFVELVDEAEQLKVLEQMSNAQADGRDLVIKIALSEEQPAEAEGETTVTA</sequence>
<dbReference type="Pfam" id="PF00076">
    <property type="entry name" value="RRM_1"/>
    <property type="match status" value="2"/>
</dbReference>
<dbReference type="GO" id="GO:0005634">
    <property type="term" value="C:nucleus"/>
    <property type="evidence" value="ECO:0007669"/>
    <property type="project" value="TreeGrafter"/>
</dbReference>
<reference evidence="5" key="1">
    <citation type="submission" date="2021-11" db="EMBL/GenBank/DDBJ databases">
        <authorList>
            <person name="Herlambang A."/>
            <person name="Guo Y."/>
            <person name="Takashima Y."/>
            <person name="Nishizawa T."/>
        </authorList>
    </citation>
    <scope>NUCLEOTIDE SEQUENCE</scope>
    <source>
        <strain evidence="5">E1425</strain>
    </source>
</reference>
<dbReference type="PANTHER" id="PTHR48025:SF1">
    <property type="entry name" value="RRM DOMAIN-CONTAINING PROTEIN"/>
    <property type="match status" value="1"/>
</dbReference>
<reference evidence="5" key="2">
    <citation type="journal article" date="2022" name="Microbiol. Resour. Announc.">
        <title>Whole-Genome Sequence of Entomortierella parvispora E1425, a Mucoromycotan Fungus Associated with Burkholderiaceae-Related Endosymbiotic Bacteria.</title>
        <authorList>
            <person name="Herlambang A."/>
            <person name="Guo Y."/>
            <person name="Takashima Y."/>
            <person name="Narisawa K."/>
            <person name="Ohta H."/>
            <person name="Nishizawa T."/>
        </authorList>
    </citation>
    <scope>NUCLEOTIDE SEQUENCE</scope>
    <source>
        <strain evidence="5">E1425</strain>
    </source>
</reference>
<comment type="caution">
    <text evidence="5">The sequence shown here is derived from an EMBL/GenBank/DDBJ whole genome shotgun (WGS) entry which is preliminary data.</text>
</comment>
<dbReference type="AlphaFoldDB" id="A0A9P3HJA0"/>
<feature type="compositionally biased region" description="Basic residues" evidence="3">
    <location>
        <begin position="170"/>
        <end position="180"/>
    </location>
</feature>
<feature type="compositionally biased region" description="Basic residues" evidence="3">
    <location>
        <begin position="124"/>
        <end position="139"/>
    </location>
</feature>
<feature type="domain" description="RRM" evidence="4">
    <location>
        <begin position="206"/>
        <end position="283"/>
    </location>
</feature>
<keyword evidence="6" id="KW-1185">Reference proteome</keyword>
<evidence type="ECO:0000313" key="5">
    <source>
        <dbReference type="EMBL" id="GJJ77641.1"/>
    </source>
</evidence>
<protein>
    <recommendedName>
        <fullName evidence="4">RRM domain-containing protein</fullName>
    </recommendedName>
</protein>
<organism evidence="5 6">
    <name type="scientific">Entomortierella parvispora</name>
    <dbReference type="NCBI Taxonomy" id="205924"/>
    <lineage>
        <taxon>Eukaryota</taxon>
        <taxon>Fungi</taxon>
        <taxon>Fungi incertae sedis</taxon>
        <taxon>Mucoromycota</taxon>
        <taxon>Mortierellomycotina</taxon>
        <taxon>Mortierellomycetes</taxon>
        <taxon>Mortierellales</taxon>
        <taxon>Mortierellaceae</taxon>
        <taxon>Entomortierella</taxon>
    </lineage>
</organism>
<dbReference type="InterPro" id="IPR035979">
    <property type="entry name" value="RBD_domain_sf"/>
</dbReference>
<dbReference type="InterPro" id="IPR050502">
    <property type="entry name" value="Euk_RNA-bind_prot"/>
</dbReference>
<dbReference type="SMART" id="SM00360">
    <property type="entry name" value="RRM"/>
    <property type="match status" value="2"/>
</dbReference>
<dbReference type="PANTHER" id="PTHR48025">
    <property type="entry name" value="OS02G0815200 PROTEIN"/>
    <property type="match status" value="1"/>
</dbReference>
<dbReference type="SUPFAM" id="SSF54928">
    <property type="entry name" value="RNA-binding domain, RBD"/>
    <property type="match status" value="2"/>
</dbReference>
<evidence type="ECO:0000259" key="4">
    <source>
        <dbReference type="PROSITE" id="PS50102"/>
    </source>
</evidence>
<dbReference type="GO" id="GO:0003729">
    <property type="term" value="F:mRNA binding"/>
    <property type="evidence" value="ECO:0007669"/>
    <property type="project" value="TreeGrafter"/>
</dbReference>